<keyword evidence="2 3" id="KW-0040">ANK repeat</keyword>
<dbReference type="SUPFAM" id="SSF48403">
    <property type="entry name" value="Ankyrin repeat"/>
    <property type="match status" value="1"/>
</dbReference>
<dbReference type="InterPro" id="IPR036770">
    <property type="entry name" value="Ankyrin_rpt-contain_sf"/>
</dbReference>
<dbReference type="Pfam" id="PF12796">
    <property type="entry name" value="Ank_2"/>
    <property type="match status" value="1"/>
</dbReference>
<gene>
    <name evidence="5" type="ORF">ANOM_000973</name>
</gene>
<dbReference type="RefSeq" id="XP_015411823.1">
    <property type="nucleotide sequence ID" value="XM_015546231.1"/>
</dbReference>
<keyword evidence="6" id="KW-1185">Reference proteome</keyword>
<dbReference type="SMART" id="SM00248">
    <property type="entry name" value="ANK"/>
    <property type="match status" value="2"/>
</dbReference>
<evidence type="ECO:0000256" key="2">
    <source>
        <dbReference type="ARBA" id="ARBA00023043"/>
    </source>
</evidence>
<dbReference type="Gene3D" id="1.25.40.20">
    <property type="entry name" value="Ankyrin repeat-containing domain"/>
    <property type="match status" value="1"/>
</dbReference>
<feature type="repeat" description="ANK" evidence="3">
    <location>
        <begin position="107"/>
        <end position="134"/>
    </location>
</feature>
<dbReference type="Proteomes" id="UP000037505">
    <property type="component" value="Unassembled WGS sequence"/>
</dbReference>
<dbReference type="PANTHER" id="PTHR24198">
    <property type="entry name" value="ANKYRIN REPEAT AND PROTEIN KINASE DOMAIN-CONTAINING PROTEIN"/>
    <property type="match status" value="1"/>
</dbReference>
<dbReference type="AlphaFoldDB" id="A0A0L1JGJ5"/>
<proteinExistence type="predicted"/>
<sequence length="164" mass="18061">MQTTVARRSEKDSLSDEDACISGEGNTQDEDGRNGKMSQYTLTALQLASAYGHDLTVRLLLDNGANPKLASDKTESSLCLALFRQHVSVIRALLKTEVLDTDIQYFLHTAVQVDDTDIVKLLLEIGGFVDVEQSLFYAFLTITSGSDIKDKIIPFLLKQGVPHN</sequence>
<evidence type="ECO:0000313" key="6">
    <source>
        <dbReference type="Proteomes" id="UP000037505"/>
    </source>
</evidence>
<dbReference type="EMBL" id="JNOM01000008">
    <property type="protein sequence ID" value="KNG90900.1"/>
    <property type="molecule type" value="Genomic_DNA"/>
</dbReference>
<evidence type="ECO:0000256" key="3">
    <source>
        <dbReference type="PROSITE-ProRule" id="PRU00023"/>
    </source>
</evidence>
<comment type="caution">
    <text evidence="5">The sequence shown here is derived from an EMBL/GenBank/DDBJ whole genome shotgun (WGS) entry which is preliminary data.</text>
</comment>
<dbReference type="PANTHER" id="PTHR24198:SF165">
    <property type="entry name" value="ANKYRIN REPEAT-CONTAINING PROTEIN-RELATED"/>
    <property type="match status" value="1"/>
</dbReference>
<dbReference type="GeneID" id="26802777"/>
<dbReference type="PROSITE" id="PS50088">
    <property type="entry name" value="ANK_REPEAT"/>
    <property type="match status" value="2"/>
</dbReference>
<feature type="repeat" description="ANK" evidence="3">
    <location>
        <begin position="40"/>
        <end position="72"/>
    </location>
</feature>
<evidence type="ECO:0000256" key="1">
    <source>
        <dbReference type="ARBA" id="ARBA00022737"/>
    </source>
</evidence>
<reference evidence="5 6" key="1">
    <citation type="submission" date="2014-06" db="EMBL/GenBank/DDBJ databases">
        <title>The Genome of the Aflatoxigenic Filamentous Fungus Aspergillus nomius.</title>
        <authorList>
            <person name="Moore M.G."/>
            <person name="Shannon B.M."/>
            <person name="Brian M.M."/>
        </authorList>
    </citation>
    <scope>NUCLEOTIDE SEQUENCE [LARGE SCALE GENOMIC DNA]</scope>
    <source>
        <strain evidence="5 6">NRRL 13137</strain>
    </source>
</reference>
<evidence type="ECO:0000256" key="4">
    <source>
        <dbReference type="SAM" id="MobiDB-lite"/>
    </source>
</evidence>
<dbReference type="InterPro" id="IPR002110">
    <property type="entry name" value="Ankyrin_rpt"/>
</dbReference>
<organism evidence="5 6">
    <name type="scientific">Aspergillus nomiae NRRL (strain ATCC 15546 / NRRL 13137 / CBS 260.88 / M93)</name>
    <dbReference type="NCBI Taxonomy" id="1509407"/>
    <lineage>
        <taxon>Eukaryota</taxon>
        <taxon>Fungi</taxon>
        <taxon>Dikarya</taxon>
        <taxon>Ascomycota</taxon>
        <taxon>Pezizomycotina</taxon>
        <taxon>Eurotiomycetes</taxon>
        <taxon>Eurotiomycetidae</taxon>
        <taxon>Eurotiales</taxon>
        <taxon>Aspergillaceae</taxon>
        <taxon>Aspergillus</taxon>
        <taxon>Aspergillus subgen. Circumdati</taxon>
    </lineage>
</organism>
<feature type="region of interest" description="Disordered" evidence="4">
    <location>
        <begin position="1"/>
        <end position="35"/>
    </location>
</feature>
<keyword evidence="1" id="KW-0677">Repeat</keyword>
<evidence type="ECO:0000313" key="5">
    <source>
        <dbReference type="EMBL" id="KNG90900.1"/>
    </source>
</evidence>
<name>A0A0L1JGJ5_ASPN3</name>
<protein>
    <submittedName>
        <fullName evidence="5">Uncharacterized protein</fullName>
    </submittedName>
</protein>
<dbReference type="STRING" id="1509407.A0A0L1JGJ5"/>
<accession>A0A0L1JGJ5</accession>